<dbReference type="InterPro" id="IPR008480">
    <property type="entry name" value="DUF761_pln"/>
</dbReference>
<protein>
    <submittedName>
        <fullName evidence="1">Uncharacterized protein</fullName>
    </submittedName>
</protein>
<accession>A0A7J7MAN2</accession>
<gene>
    <name evidence="1" type="ORF">GIB67_010382</name>
</gene>
<dbReference type="OrthoDB" id="1104789at2759"/>
<organism evidence="1 2">
    <name type="scientific">Kingdonia uniflora</name>
    <dbReference type="NCBI Taxonomy" id="39325"/>
    <lineage>
        <taxon>Eukaryota</taxon>
        <taxon>Viridiplantae</taxon>
        <taxon>Streptophyta</taxon>
        <taxon>Embryophyta</taxon>
        <taxon>Tracheophyta</taxon>
        <taxon>Spermatophyta</taxon>
        <taxon>Magnoliopsida</taxon>
        <taxon>Ranunculales</taxon>
        <taxon>Circaeasteraceae</taxon>
        <taxon>Kingdonia</taxon>
    </lineage>
</organism>
<dbReference type="Pfam" id="PF05553">
    <property type="entry name" value="DUF761"/>
    <property type="match status" value="1"/>
</dbReference>
<evidence type="ECO:0000313" key="2">
    <source>
        <dbReference type="Proteomes" id="UP000541444"/>
    </source>
</evidence>
<reference evidence="1 2" key="1">
    <citation type="journal article" date="2020" name="IScience">
        <title>Genome Sequencing of the Endangered Kingdonia uniflora (Circaeasteraceae, Ranunculales) Reveals Potential Mechanisms of Evolutionary Specialization.</title>
        <authorList>
            <person name="Sun Y."/>
            <person name="Deng T."/>
            <person name="Zhang A."/>
            <person name="Moore M.J."/>
            <person name="Landis J.B."/>
            <person name="Lin N."/>
            <person name="Zhang H."/>
            <person name="Zhang X."/>
            <person name="Huang J."/>
            <person name="Zhang X."/>
            <person name="Sun H."/>
            <person name="Wang H."/>
        </authorList>
    </citation>
    <scope>NUCLEOTIDE SEQUENCE [LARGE SCALE GENOMIC DNA]</scope>
    <source>
        <strain evidence="1">TB1705</strain>
        <tissue evidence="1">Leaf</tissue>
    </source>
</reference>
<dbReference type="Proteomes" id="UP000541444">
    <property type="component" value="Unassembled WGS sequence"/>
</dbReference>
<sequence>MRKLFGVTKVNSSWRFSSSLVLPEPVMEGYYDSTWNVEIVPGDEYQDALDSELSGYLHWVEENSSNNDDLEEIDRLADEFIESCHEKFRLEKVESYRRYQEMMARSM</sequence>
<dbReference type="EMBL" id="JACGCM010001659">
    <property type="protein sequence ID" value="KAF6151808.1"/>
    <property type="molecule type" value="Genomic_DNA"/>
</dbReference>
<comment type="caution">
    <text evidence="1">The sequence shown here is derived from an EMBL/GenBank/DDBJ whole genome shotgun (WGS) entry which is preliminary data.</text>
</comment>
<dbReference type="PANTHER" id="PTHR33450:SF4">
    <property type="entry name" value="OS04G0665666 PROTEIN"/>
    <property type="match status" value="1"/>
</dbReference>
<name>A0A7J7MAN2_9MAGN</name>
<dbReference type="PANTHER" id="PTHR33450">
    <property type="entry name" value="EMB|CAB67623.1-RELATED"/>
    <property type="match status" value="1"/>
</dbReference>
<keyword evidence="2" id="KW-1185">Reference proteome</keyword>
<proteinExistence type="predicted"/>
<evidence type="ECO:0000313" key="1">
    <source>
        <dbReference type="EMBL" id="KAF6151808.1"/>
    </source>
</evidence>
<dbReference type="AlphaFoldDB" id="A0A7J7MAN2"/>